<dbReference type="EMBL" id="JAAATY010000033">
    <property type="protein sequence ID" value="NRN70029.1"/>
    <property type="molecule type" value="Genomic_DNA"/>
</dbReference>
<dbReference type="Pfam" id="PF00934">
    <property type="entry name" value="PE"/>
    <property type="match status" value="1"/>
</dbReference>
<organism evidence="2 3">
    <name type="scientific">Kibdelosporangium persicum</name>
    <dbReference type="NCBI Taxonomy" id="2698649"/>
    <lineage>
        <taxon>Bacteria</taxon>
        <taxon>Bacillati</taxon>
        <taxon>Actinomycetota</taxon>
        <taxon>Actinomycetes</taxon>
        <taxon>Pseudonocardiales</taxon>
        <taxon>Pseudonocardiaceae</taxon>
        <taxon>Kibdelosporangium</taxon>
    </lineage>
</organism>
<keyword evidence="3" id="KW-1185">Reference proteome</keyword>
<evidence type="ECO:0000259" key="1">
    <source>
        <dbReference type="Pfam" id="PF00934"/>
    </source>
</evidence>
<dbReference type="Proteomes" id="UP000763557">
    <property type="component" value="Unassembled WGS sequence"/>
</dbReference>
<dbReference type="InterPro" id="IPR000084">
    <property type="entry name" value="PE-PGRS_N"/>
</dbReference>
<reference evidence="2 3" key="1">
    <citation type="submission" date="2020-01" db="EMBL/GenBank/DDBJ databases">
        <title>Kibdelosporangium persica a novel Actinomycetes from a hot desert in Iran.</title>
        <authorList>
            <person name="Safaei N."/>
            <person name="Zaburannyi N."/>
            <person name="Mueller R."/>
            <person name="Wink J."/>
        </authorList>
    </citation>
    <scope>NUCLEOTIDE SEQUENCE [LARGE SCALE GENOMIC DNA]</scope>
    <source>
        <strain evidence="2 3">4NS15</strain>
    </source>
</reference>
<sequence length="72" mass="7599">MAERLAAVMAPGHEPASGFVAETQNNSGQALLNSITQMMAFAQSYLGGLDQTEQAYGAQETSGSQTFQNGMR</sequence>
<evidence type="ECO:0000313" key="3">
    <source>
        <dbReference type="Proteomes" id="UP000763557"/>
    </source>
</evidence>
<evidence type="ECO:0000313" key="2">
    <source>
        <dbReference type="EMBL" id="NRN70029.1"/>
    </source>
</evidence>
<accession>A0ABX2FF66</accession>
<feature type="domain" description="PE" evidence="1">
    <location>
        <begin position="2"/>
        <end position="61"/>
    </location>
</feature>
<proteinExistence type="predicted"/>
<name>A0ABX2FF66_9PSEU</name>
<comment type="caution">
    <text evidence="2">The sequence shown here is derived from an EMBL/GenBank/DDBJ whole genome shotgun (WGS) entry which is preliminary data.</text>
</comment>
<protein>
    <submittedName>
        <fullName evidence="2">PE domain-containing protein</fullName>
    </submittedName>
</protein>
<gene>
    <name evidence="2" type="ORF">GC106_72910</name>
</gene>